<protein>
    <submittedName>
        <fullName evidence="1">Uncharacterized protein</fullName>
    </submittedName>
</protein>
<dbReference type="RefSeq" id="XP_060419806.1">
    <property type="nucleotide sequence ID" value="XM_060551528.1"/>
</dbReference>
<gene>
    <name evidence="1" type="ORF">LY79DRAFT_209712</name>
</gene>
<accession>A0AAD8QDP1</accession>
<name>A0AAD8QDP1_9PEZI</name>
<dbReference type="AlphaFoldDB" id="A0AAD8QDP1"/>
<organism evidence="1 2">
    <name type="scientific">Colletotrichum navitas</name>
    <dbReference type="NCBI Taxonomy" id="681940"/>
    <lineage>
        <taxon>Eukaryota</taxon>
        <taxon>Fungi</taxon>
        <taxon>Dikarya</taxon>
        <taxon>Ascomycota</taxon>
        <taxon>Pezizomycotina</taxon>
        <taxon>Sordariomycetes</taxon>
        <taxon>Hypocreomycetidae</taxon>
        <taxon>Glomerellales</taxon>
        <taxon>Glomerellaceae</taxon>
        <taxon>Colletotrichum</taxon>
        <taxon>Colletotrichum graminicola species complex</taxon>
    </lineage>
</organism>
<dbReference type="EMBL" id="JAHLJV010000003">
    <property type="protein sequence ID" value="KAK1599144.1"/>
    <property type="molecule type" value="Genomic_DNA"/>
</dbReference>
<dbReference type="GeneID" id="85435768"/>
<proteinExistence type="predicted"/>
<sequence length="181" mass="19494">MSSSLSWEPEDGLLFSPRRRKIGRAKRMRLPWGTLVTAGTRGARCGTWRRTGFHARSHVAFWSCSLSALPACIRLAAPRKKGGRLSSGHPRHGNLVPAGGWESWSVVARLLGAWGVCAAVIVFGRPACEIVAVKGVGVLHACPGLLLGDIEVPPFSPALLSCCANRAGSQEAEMDKKKMRR</sequence>
<keyword evidence="2" id="KW-1185">Reference proteome</keyword>
<evidence type="ECO:0000313" key="1">
    <source>
        <dbReference type="EMBL" id="KAK1599144.1"/>
    </source>
</evidence>
<reference evidence="1" key="1">
    <citation type="submission" date="2021-06" db="EMBL/GenBank/DDBJ databases">
        <title>Comparative genomics, transcriptomics and evolutionary studies reveal genomic signatures of adaptation to plant cell wall in hemibiotrophic fungi.</title>
        <authorList>
            <consortium name="DOE Joint Genome Institute"/>
            <person name="Baroncelli R."/>
            <person name="Diaz J.F."/>
            <person name="Benocci T."/>
            <person name="Peng M."/>
            <person name="Battaglia E."/>
            <person name="Haridas S."/>
            <person name="Andreopoulos W."/>
            <person name="Labutti K."/>
            <person name="Pangilinan J."/>
            <person name="Floch G.L."/>
            <person name="Makela M.R."/>
            <person name="Henrissat B."/>
            <person name="Grigoriev I.V."/>
            <person name="Crouch J.A."/>
            <person name="De Vries R.P."/>
            <person name="Sukno S.A."/>
            <person name="Thon M.R."/>
        </authorList>
    </citation>
    <scope>NUCLEOTIDE SEQUENCE</scope>
    <source>
        <strain evidence="1">CBS 125086</strain>
    </source>
</reference>
<dbReference type="Proteomes" id="UP001230504">
    <property type="component" value="Unassembled WGS sequence"/>
</dbReference>
<comment type="caution">
    <text evidence="1">The sequence shown here is derived from an EMBL/GenBank/DDBJ whole genome shotgun (WGS) entry which is preliminary data.</text>
</comment>
<evidence type="ECO:0000313" key="2">
    <source>
        <dbReference type="Proteomes" id="UP001230504"/>
    </source>
</evidence>